<feature type="compositionally biased region" description="Basic and acidic residues" evidence="8">
    <location>
        <begin position="365"/>
        <end position="384"/>
    </location>
</feature>
<dbReference type="InterPro" id="IPR006786">
    <property type="entry name" value="Pinin_SDK_MemA"/>
</dbReference>
<evidence type="ECO:0000256" key="5">
    <source>
        <dbReference type="ARBA" id="ARBA00023163"/>
    </source>
</evidence>
<evidence type="ECO:0000256" key="8">
    <source>
        <dbReference type="SAM" id="MobiDB-lite"/>
    </source>
</evidence>
<keyword evidence="4" id="KW-0805">Transcription regulation</keyword>
<dbReference type="AlphaFoldDB" id="A0A4U0UIH2"/>
<evidence type="ECO:0000256" key="7">
    <source>
        <dbReference type="ARBA" id="ARBA00023242"/>
    </source>
</evidence>
<dbReference type="GO" id="GO:0006397">
    <property type="term" value="P:mRNA processing"/>
    <property type="evidence" value="ECO:0007669"/>
    <property type="project" value="UniProtKB-KW"/>
</dbReference>
<proteinExistence type="inferred from homology"/>
<comment type="similarity">
    <text evidence="2">Belongs to the pinin family.</text>
</comment>
<feature type="region of interest" description="Disordered" evidence="8">
    <location>
        <begin position="1"/>
        <end position="160"/>
    </location>
</feature>
<evidence type="ECO:0000256" key="2">
    <source>
        <dbReference type="ARBA" id="ARBA00010386"/>
    </source>
</evidence>
<dbReference type="GO" id="GO:0008380">
    <property type="term" value="P:RNA splicing"/>
    <property type="evidence" value="ECO:0007669"/>
    <property type="project" value="UniProtKB-KW"/>
</dbReference>
<keyword evidence="6" id="KW-0508">mRNA splicing</keyword>
<feature type="domain" description="Pinin/SDK/MemA protein" evidence="9">
    <location>
        <begin position="115"/>
        <end position="232"/>
    </location>
</feature>
<feature type="compositionally biased region" description="Basic and acidic residues" evidence="8">
    <location>
        <begin position="137"/>
        <end position="160"/>
    </location>
</feature>
<protein>
    <recommendedName>
        <fullName evidence="9">Pinin/SDK/MemA protein domain-containing protein</fullName>
    </recommendedName>
</protein>
<dbReference type="Proteomes" id="UP000310066">
    <property type="component" value="Unassembled WGS sequence"/>
</dbReference>
<feature type="region of interest" description="Disordered" evidence="8">
    <location>
        <begin position="353"/>
        <end position="392"/>
    </location>
</feature>
<feature type="compositionally biased region" description="Basic and acidic residues" evidence="8">
    <location>
        <begin position="71"/>
        <end position="86"/>
    </location>
</feature>
<keyword evidence="3" id="KW-0507">mRNA processing</keyword>
<reference evidence="10 11" key="1">
    <citation type="submission" date="2017-03" db="EMBL/GenBank/DDBJ databases">
        <title>Genomes of endolithic fungi from Antarctica.</title>
        <authorList>
            <person name="Coleine C."/>
            <person name="Masonjones S."/>
            <person name="Stajich J.E."/>
        </authorList>
    </citation>
    <scope>NUCLEOTIDE SEQUENCE [LARGE SCALE GENOMIC DNA]</scope>
    <source>
        <strain evidence="10 11">CCFEE 5311</strain>
    </source>
</reference>
<evidence type="ECO:0000313" key="10">
    <source>
        <dbReference type="EMBL" id="TKA34425.1"/>
    </source>
</evidence>
<evidence type="ECO:0000256" key="1">
    <source>
        <dbReference type="ARBA" id="ARBA00004123"/>
    </source>
</evidence>
<dbReference type="Pfam" id="PF04696">
    <property type="entry name" value="Pinin_SDK_memA"/>
    <property type="match status" value="1"/>
</dbReference>
<dbReference type="GO" id="GO:0071013">
    <property type="term" value="C:catalytic step 2 spliceosome"/>
    <property type="evidence" value="ECO:0007669"/>
    <property type="project" value="TreeGrafter"/>
</dbReference>
<name>A0A4U0UIH2_9PEZI</name>
<feature type="region of interest" description="Disordered" evidence="8">
    <location>
        <begin position="256"/>
        <end position="339"/>
    </location>
</feature>
<feature type="compositionally biased region" description="Basic and acidic residues" evidence="8">
    <location>
        <begin position="314"/>
        <end position="327"/>
    </location>
</feature>
<comment type="subcellular location">
    <subcellularLocation>
        <location evidence="1">Nucleus</location>
    </subcellularLocation>
</comment>
<evidence type="ECO:0000256" key="4">
    <source>
        <dbReference type="ARBA" id="ARBA00023015"/>
    </source>
</evidence>
<keyword evidence="5" id="KW-0804">Transcription</keyword>
<dbReference type="InterPro" id="IPR039853">
    <property type="entry name" value="Pinin"/>
</dbReference>
<comment type="caution">
    <text evidence="10">The sequence shown here is derived from an EMBL/GenBank/DDBJ whole genome shotgun (WGS) entry which is preliminary data.</text>
</comment>
<evidence type="ECO:0000313" key="11">
    <source>
        <dbReference type="Proteomes" id="UP000310066"/>
    </source>
</evidence>
<dbReference type="OrthoDB" id="330772at2759"/>
<evidence type="ECO:0000259" key="9">
    <source>
        <dbReference type="Pfam" id="PF04696"/>
    </source>
</evidence>
<dbReference type="EMBL" id="NAJP01000081">
    <property type="protein sequence ID" value="TKA34425.1"/>
    <property type="molecule type" value="Genomic_DNA"/>
</dbReference>
<keyword evidence="7" id="KW-0539">Nucleus</keyword>
<sequence length="392" mass="43673">MASAVIKPDPDELPPVANGLKRRQSEVESGEQESKRQRISPGKSSPPTATVKIEAEAEDGVNQESLGKQDTPAHEAKPTESIKPEPESYEPPEQPEIKEEKAEKEPPRRRSGVTDEKQRSKRLFGALLGNLNQPSDRTSKRRQEIEARKQAELQRQDEERNVDKLRRLEALTEHRRKVQKKVDGENVSIMRIRHAQMLNSANSLQTSSEPKLYYRPWELRPDEEDRIEQQVKEAERLVEMEAAEVEGWPVKVAEPVDEVGCGSPTRTLTAPVDGQVEVKSTMEDPPNGITTVENDPKPTKDDELDTTRGAGPEGKQERGSDPPEQRVSDPAAEQANGEQLAVEVIDSQATVTMNGDTDEATVLDESTKVVEAKQEDDSGDHVVEGDEDTVMY</sequence>
<dbReference type="PANTHER" id="PTHR12707:SF0">
    <property type="entry name" value="PININ"/>
    <property type="match status" value="1"/>
</dbReference>
<accession>A0A4U0UIH2</accession>
<dbReference type="PANTHER" id="PTHR12707">
    <property type="entry name" value="PINN"/>
    <property type="match status" value="1"/>
</dbReference>
<evidence type="ECO:0000256" key="3">
    <source>
        <dbReference type="ARBA" id="ARBA00022664"/>
    </source>
</evidence>
<feature type="compositionally biased region" description="Basic and acidic residues" evidence="8">
    <location>
        <begin position="95"/>
        <end position="118"/>
    </location>
</feature>
<evidence type="ECO:0000256" key="6">
    <source>
        <dbReference type="ARBA" id="ARBA00023187"/>
    </source>
</evidence>
<organism evidence="10 11">
    <name type="scientific">Friedmanniomyces endolithicus</name>
    <dbReference type="NCBI Taxonomy" id="329885"/>
    <lineage>
        <taxon>Eukaryota</taxon>
        <taxon>Fungi</taxon>
        <taxon>Dikarya</taxon>
        <taxon>Ascomycota</taxon>
        <taxon>Pezizomycotina</taxon>
        <taxon>Dothideomycetes</taxon>
        <taxon>Dothideomycetidae</taxon>
        <taxon>Mycosphaerellales</taxon>
        <taxon>Teratosphaeriaceae</taxon>
        <taxon>Friedmanniomyces</taxon>
    </lineage>
</organism>
<gene>
    <name evidence="10" type="ORF">B0A54_15257</name>
</gene>
<dbReference type="STRING" id="329885.A0A4U0UIH2"/>